<dbReference type="Proteomes" id="UP001286313">
    <property type="component" value="Unassembled WGS sequence"/>
</dbReference>
<dbReference type="AlphaFoldDB" id="A0AAE1KYN7"/>
<keyword evidence="2" id="KW-1185">Reference proteome</keyword>
<comment type="caution">
    <text evidence="1">The sequence shown here is derived from an EMBL/GenBank/DDBJ whole genome shotgun (WGS) entry which is preliminary data.</text>
</comment>
<protein>
    <submittedName>
        <fullName evidence="1">Uncharacterized protein</fullName>
    </submittedName>
</protein>
<reference evidence="1" key="1">
    <citation type="submission" date="2023-10" db="EMBL/GenBank/DDBJ databases">
        <title>Genome assemblies of two species of porcelain crab, Petrolisthes cinctipes and Petrolisthes manimaculis (Anomura: Porcellanidae).</title>
        <authorList>
            <person name="Angst P."/>
        </authorList>
    </citation>
    <scope>NUCLEOTIDE SEQUENCE</scope>
    <source>
        <strain evidence="1">PB745_01</strain>
        <tissue evidence="1">Gill</tissue>
    </source>
</reference>
<evidence type="ECO:0000313" key="1">
    <source>
        <dbReference type="EMBL" id="KAK3888637.1"/>
    </source>
</evidence>
<evidence type="ECO:0000313" key="2">
    <source>
        <dbReference type="Proteomes" id="UP001286313"/>
    </source>
</evidence>
<name>A0AAE1KYN7_PETCI</name>
<gene>
    <name evidence="1" type="ORF">Pcinc_007362</name>
</gene>
<organism evidence="1 2">
    <name type="scientific">Petrolisthes cinctipes</name>
    <name type="common">Flat porcelain crab</name>
    <dbReference type="NCBI Taxonomy" id="88211"/>
    <lineage>
        <taxon>Eukaryota</taxon>
        <taxon>Metazoa</taxon>
        <taxon>Ecdysozoa</taxon>
        <taxon>Arthropoda</taxon>
        <taxon>Crustacea</taxon>
        <taxon>Multicrustacea</taxon>
        <taxon>Malacostraca</taxon>
        <taxon>Eumalacostraca</taxon>
        <taxon>Eucarida</taxon>
        <taxon>Decapoda</taxon>
        <taxon>Pleocyemata</taxon>
        <taxon>Anomura</taxon>
        <taxon>Galatheoidea</taxon>
        <taxon>Porcellanidae</taxon>
        <taxon>Petrolisthes</taxon>
    </lineage>
</organism>
<dbReference type="EMBL" id="JAWQEG010000542">
    <property type="protein sequence ID" value="KAK3888637.1"/>
    <property type="molecule type" value="Genomic_DNA"/>
</dbReference>
<sequence>MVIITVQDACAFVKDDVTEAQLDQLSRDELVVLAEYLGFYDLADLNKFPLQNKFETIKPRENETASTKQNFTREFECFQADASVKINKIFPVKLYRATGAFHAGTVDAICDAGEKSTVEDEASLDLNVLFDLPDGTIHLNNKELQGARQLTNLQRKDPECSRLMEKSVSEEESKKELKECFFTRGDILYRRWKPSDLPADDGAWKFLTGVDLCSIHPALQVSPQIKVKWS</sequence>
<accession>A0AAE1KYN7</accession>
<proteinExistence type="predicted"/>